<dbReference type="CDD" id="cd15457">
    <property type="entry name" value="NADAR"/>
    <property type="match status" value="1"/>
</dbReference>
<sequence length="159" mass="18398">MTYEIDIYAGGPYPSGELSNFNKRPFRLFGCDINSTEGFLQGLRFKNPQRQREIFLMHGGKAKRTGRTEKIENHMLYFQGRPIHRMSEHYYRLVHLAFVTMARNNPEFCKALLATGNKKLRHSIGGTDPLKTILTESEFCSILNDIRERLTKRGENVNS</sequence>
<evidence type="ECO:0000313" key="1">
    <source>
        <dbReference type="EMBL" id="CEO90819.1"/>
    </source>
</evidence>
<evidence type="ECO:0000313" key="2">
    <source>
        <dbReference type="Proteomes" id="UP000203896"/>
    </source>
</evidence>
<dbReference type="RefSeq" id="YP_009118899.1">
    <property type="nucleotide sequence ID" value="NC_025425.1"/>
</dbReference>
<dbReference type="SUPFAM" id="SSF143990">
    <property type="entry name" value="YbiA-like"/>
    <property type="match status" value="1"/>
</dbReference>
<dbReference type="Proteomes" id="UP000203896">
    <property type="component" value="Segment"/>
</dbReference>
<gene>
    <name evidence="1" type="ORF">BN201_0216</name>
</gene>
<dbReference type="InterPro" id="IPR037238">
    <property type="entry name" value="YbiA-like_sf"/>
</dbReference>
<dbReference type="InterPro" id="IPR012816">
    <property type="entry name" value="NADAR"/>
</dbReference>
<dbReference type="Gene3D" id="1.10.357.40">
    <property type="entry name" value="YbiA-like"/>
    <property type="match status" value="1"/>
</dbReference>
<reference evidence="1 2" key="1">
    <citation type="submission" date="2012-08" db="EMBL/GenBank/DDBJ databases">
        <title>Selection and characterization of a candidate therapeutic bacteriophage that lyses the German Escherichia coli O104:H4 outbreak strain.</title>
        <authorList>
            <person name="Merabishvilli M."/>
            <person name="De Vos D."/>
            <person name="Verbeken G."/>
            <person name="Kropinski A."/>
            <person name="Vandenheuvel D."/>
            <person name="Lavigne R."/>
            <person name="Wattiau P."/>
            <person name="Mast J."/>
            <person name="Ragimbeau C."/>
            <person name="Mossong J."/>
            <person name="Scheres J."/>
            <person name="Chanishvili N."/>
            <person name="Vaneechoutte M."/>
            <person name="Pirnay J.P."/>
        </authorList>
    </citation>
    <scope>NUCLEOTIDE SEQUENCE [LARGE SCALE GENOMIC DNA]</scope>
</reference>
<dbReference type="GeneID" id="23301250"/>
<accession>A0A0B7MJF2</accession>
<keyword evidence="2" id="KW-1185">Reference proteome</keyword>
<protein>
    <submittedName>
        <fullName evidence="1">Uncharacterized protein</fullName>
    </submittedName>
</protein>
<name>A0A0B7MJF2_9CAUD</name>
<proteinExistence type="predicted"/>
<dbReference type="EMBL" id="HE978309">
    <property type="protein sequence ID" value="CEO90819.1"/>
    <property type="molecule type" value="Genomic_DNA"/>
</dbReference>
<dbReference type="Pfam" id="PF08010">
    <property type="entry name" value="Phage_30_3"/>
    <property type="match status" value="1"/>
</dbReference>
<dbReference type="OrthoDB" id="20109at10239"/>
<dbReference type="KEGG" id="vg:23301250"/>
<dbReference type="InterPro" id="IPR012596">
    <property type="entry name" value="Phage_T4_Y12G"/>
</dbReference>
<organism evidence="1 2">
    <name type="scientific">Enterobacteria phage GEC-3S</name>
    <dbReference type="NCBI Taxonomy" id="1222338"/>
    <lineage>
        <taxon>Viruses</taxon>
        <taxon>Duplodnaviria</taxon>
        <taxon>Heunggongvirae</taxon>
        <taxon>Uroviricota</taxon>
        <taxon>Caudoviricetes</taxon>
        <taxon>Pantevenvirales</taxon>
        <taxon>Straboviridae</taxon>
        <taxon>Krischvirus</taxon>
        <taxon>Krischvirus gec3s</taxon>
    </lineage>
</organism>